<dbReference type="Gene3D" id="3.10.310.50">
    <property type="match status" value="1"/>
</dbReference>
<dbReference type="OrthoDB" id="5683663at2"/>
<dbReference type="PANTHER" id="PTHR30373">
    <property type="entry name" value="UPF0603 PROTEIN YGCG"/>
    <property type="match status" value="1"/>
</dbReference>
<accession>A0A254MYD9</accession>
<dbReference type="PANTHER" id="PTHR30373:SF8">
    <property type="entry name" value="BLL7265 PROTEIN"/>
    <property type="match status" value="1"/>
</dbReference>
<evidence type="ECO:0000259" key="1">
    <source>
        <dbReference type="Pfam" id="PF04536"/>
    </source>
</evidence>
<gene>
    <name evidence="2" type="ORF">CDO81_25810</name>
</gene>
<sequence>MNFRRIVRHLASTDRQLRRAFPAHTLAAIQEAIRHSEAEHSGQLRFVVEGALDGAPLWRDQSPRDRALELFAHLRIWDTEHNSGVLVYLLLADHAVEIVVDRGIHACCDSGVWQRICRSMESQFAAGRFEAGTMDGIAAVSHLLMRHFPPNADGRNELPDSPLLL</sequence>
<keyword evidence="3" id="KW-1185">Reference proteome</keyword>
<proteinExistence type="predicted"/>
<organism evidence="2 3">
    <name type="scientific">Roseateles puraquae</name>
    <dbReference type="NCBI Taxonomy" id="431059"/>
    <lineage>
        <taxon>Bacteria</taxon>
        <taxon>Pseudomonadati</taxon>
        <taxon>Pseudomonadota</taxon>
        <taxon>Betaproteobacteria</taxon>
        <taxon>Burkholderiales</taxon>
        <taxon>Sphaerotilaceae</taxon>
        <taxon>Roseateles</taxon>
    </lineage>
</organism>
<dbReference type="EMBL" id="NISI01000019">
    <property type="protein sequence ID" value="OWQ99959.1"/>
    <property type="molecule type" value="Genomic_DNA"/>
</dbReference>
<evidence type="ECO:0000313" key="3">
    <source>
        <dbReference type="Proteomes" id="UP000197446"/>
    </source>
</evidence>
<dbReference type="AlphaFoldDB" id="A0A254MYD9"/>
<comment type="caution">
    <text evidence="2">The sequence shown here is derived from an EMBL/GenBank/DDBJ whole genome shotgun (WGS) entry which is preliminary data.</text>
</comment>
<name>A0A254MYD9_9BURK</name>
<dbReference type="RefSeq" id="WP_088486143.1">
    <property type="nucleotide sequence ID" value="NZ_NISI01000019.1"/>
</dbReference>
<protein>
    <recommendedName>
        <fullName evidence="1">TPM domain-containing protein</fullName>
    </recommendedName>
</protein>
<dbReference type="InterPro" id="IPR007621">
    <property type="entry name" value="TPM_dom"/>
</dbReference>
<evidence type="ECO:0000313" key="2">
    <source>
        <dbReference type="EMBL" id="OWQ99959.1"/>
    </source>
</evidence>
<dbReference type="Pfam" id="PF04536">
    <property type="entry name" value="TPM_phosphatase"/>
    <property type="match status" value="1"/>
</dbReference>
<dbReference type="Proteomes" id="UP000197446">
    <property type="component" value="Unassembled WGS sequence"/>
</dbReference>
<feature type="domain" description="TPM" evidence="1">
    <location>
        <begin position="23"/>
        <end position="141"/>
    </location>
</feature>
<reference evidence="2 3" key="1">
    <citation type="journal article" date="2007" name="Int. J. Syst. Evol. Microbiol.">
        <title>Description of Pelomonas aquatica sp. nov. and Pelomonas puraquae sp. nov., isolated from industrial and haemodialysis water.</title>
        <authorList>
            <person name="Gomila M."/>
            <person name="Bowien B."/>
            <person name="Falsen E."/>
            <person name="Moore E.R."/>
            <person name="Lalucat J."/>
        </authorList>
    </citation>
    <scope>NUCLEOTIDE SEQUENCE [LARGE SCALE GENOMIC DNA]</scope>
    <source>
        <strain evidence="2 3">CCUG 52769</strain>
    </source>
</reference>